<dbReference type="HOGENOM" id="CLU_2087453_0_0_1"/>
<evidence type="ECO:0000313" key="1">
    <source>
        <dbReference type="EMBL" id="EEC06994.1"/>
    </source>
</evidence>
<accession>B7PK72</accession>
<sequence length="117" mass="13529">MYFRCLDGAEYDRGDWVFVKPSRSTGSRTSGVCKRWRPDSLCLSKSKAHFRKWTTCVTACEEAGMSSDQGRYWYYDRVQRTCLAWSADHVCADNSFKSSGQCKNACLWRRAASKERK</sequence>
<protein>
    <submittedName>
        <fullName evidence="1 2">Uncharacterized protein</fullName>
    </submittedName>
</protein>
<gene>
    <name evidence="1" type="ORF">IscW_ISCW005228</name>
</gene>
<dbReference type="VEuPathDB" id="VectorBase:ISCP_012604"/>
<evidence type="ECO:0000313" key="2">
    <source>
        <dbReference type="EnsemblMetazoa" id="ISCW005228-PA"/>
    </source>
</evidence>
<dbReference type="EnsemblMetazoa" id="ISCW005228-RA">
    <property type="protein sequence ID" value="ISCW005228-PA"/>
    <property type="gene ID" value="ISCW005228"/>
</dbReference>
<dbReference type="OrthoDB" id="6491682at2759"/>
<reference evidence="2" key="2">
    <citation type="submission" date="2020-05" db="UniProtKB">
        <authorList>
            <consortium name="EnsemblMetazoa"/>
        </authorList>
    </citation>
    <scope>IDENTIFICATION</scope>
    <source>
        <strain evidence="2">wikel</strain>
    </source>
</reference>
<dbReference type="GO" id="GO:0004867">
    <property type="term" value="F:serine-type endopeptidase inhibitor activity"/>
    <property type="evidence" value="ECO:0007669"/>
    <property type="project" value="InterPro"/>
</dbReference>
<dbReference type="EMBL" id="ABJB010796911">
    <property type="status" value="NOT_ANNOTATED_CDS"/>
    <property type="molecule type" value="Genomic_DNA"/>
</dbReference>
<dbReference type="PaxDb" id="6945-B7PK72"/>
<name>B7PK72_IXOSC</name>
<dbReference type="InterPro" id="IPR036880">
    <property type="entry name" value="Kunitz_BPTI_sf"/>
</dbReference>
<dbReference type="AlphaFoldDB" id="B7PK72"/>
<dbReference type="InParanoid" id="B7PK72"/>
<evidence type="ECO:0000313" key="3">
    <source>
        <dbReference type="Proteomes" id="UP000001555"/>
    </source>
</evidence>
<dbReference type="SUPFAM" id="SSF57362">
    <property type="entry name" value="BPTI-like"/>
    <property type="match status" value="1"/>
</dbReference>
<dbReference type="VEuPathDB" id="VectorBase:ISCI005228"/>
<keyword evidence="3" id="KW-1185">Reference proteome</keyword>
<dbReference type="EMBL" id="ABJB010847963">
    <property type="status" value="NOT_ANNOTATED_CDS"/>
    <property type="molecule type" value="Genomic_DNA"/>
</dbReference>
<dbReference type="EMBL" id="DS730936">
    <property type="protein sequence ID" value="EEC06994.1"/>
    <property type="molecule type" value="Genomic_DNA"/>
</dbReference>
<proteinExistence type="predicted"/>
<dbReference type="Proteomes" id="UP000001555">
    <property type="component" value="Unassembled WGS sequence"/>
</dbReference>
<dbReference type="VEuPathDB" id="VectorBase:ISCW005228"/>
<organism>
    <name type="scientific">Ixodes scapularis</name>
    <name type="common">Black-legged tick</name>
    <name type="synonym">Deer tick</name>
    <dbReference type="NCBI Taxonomy" id="6945"/>
    <lineage>
        <taxon>Eukaryota</taxon>
        <taxon>Metazoa</taxon>
        <taxon>Ecdysozoa</taxon>
        <taxon>Arthropoda</taxon>
        <taxon>Chelicerata</taxon>
        <taxon>Arachnida</taxon>
        <taxon>Acari</taxon>
        <taxon>Parasitiformes</taxon>
        <taxon>Ixodida</taxon>
        <taxon>Ixodoidea</taxon>
        <taxon>Ixodidae</taxon>
        <taxon>Ixodinae</taxon>
        <taxon>Ixodes</taxon>
    </lineage>
</organism>
<reference evidence="1 3" key="1">
    <citation type="submission" date="2008-03" db="EMBL/GenBank/DDBJ databases">
        <title>Annotation of Ixodes scapularis.</title>
        <authorList>
            <consortium name="Ixodes scapularis Genome Project Consortium"/>
            <person name="Caler E."/>
            <person name="Hannick L.I."/>
            <person name="Bidwell S."/>
            <person name="Joardar V."/>
            <person name="Thiagarajan M."/>
            <person name="Amedeo P."/>
            <person name="Galinsky K.J."/>
            <person name="Schobel S."/>
            <person name="Inman J."/>
            <person name="Hostetler J."/>
            <person name="Miller J."/>
            <person name="Hammond M."/>
            <person name="Megy K."/>
            <person name="Lawson D."/>
            <person name="Kodira C."/>
            <person name="Sutton G."/>
            <person name="Meyer J."/>
            <person name="Hill C.A."/>
            <person name="Birren B."/>
            <person name="Nene V."/>
            <person name="Collins F."/>
            <person name="Alarcon-Chaidez F."/>
            <person name="Wikel S."/>
            <person name="Strausberg R."/>
        </authorList>
    </citation>
    <scope>NUCLEOTIDE SEQUENCE [LARGE SCALE GENOMIC DNA]</scope>
    <source>
        <strain evidence="3">Wikel</strain>
        <strain evidence="1">Wikel colony</strain>
    </source>
</reference>